<gene>
    <name evidence="3" type="ORF">NE237_031573</name>
</gene>
<dbReference type="InterPro" id="IPR046848">
    <property type="entry name" value="E_motif"/>
</dbReference>
<dbReference type="PANTHER" id="PTHR47926:SF500">
    <property type="entry name" value="REPEAT-CONTAINING PROTEIN, PUTATIVE-RELATED"/>
    <property type="match status" value="1"/>
</dbReference>
<evidence type="ECO:0000313" key="4">
    <source>
        <dbReference type="Proteomes" id="UP001141806"/>
    </source>
</evidence>
<dbReference type="PROSITE" id="PS51375">
    <property type="entry name" value="PPR"/>
    <property type="match status" value="8"/>
</dbReference>
<dbReference type="Pfam" id="PF13041">
    <property type="entry name" value="PPR_2"/>
    <property type="match status" value="3"/>
</dbReference>
<keyword evidence="1" id="KW-0677">Repeat</keyword>
<feature type="repeat" description="PPR" evidence="2">
    <location>
        <begin position="185"/>
        <end position="215"/>
    </location>
</feature>
<evidence type="ECO:0000256" key="2">
    <source>
        <dbReference type="PROSITE-ProRule" id="PRU00708"/>
    </source>
</evidence>
<feature type="repeat" description="PPR" evidence="2">
    <location>
        <begin position="551"/>
        <end position="581"/>
    </location>
</feature>
<evidence type="ECO:0000313" key="3">
    <source>
        <dbReference type="EMBL" id="KAJ4980736.1"/>
    </source>
</evidence>
<feature type="repeat" description="PPR" evidence="2">
    <location>
        <begin position="314"/>
        <end position="348"/>
    </location>
</feature>
<dbReference type="InterPro" id="IPR011990">
    <property type="entry name" value="TPR-like_helical_dom_sf"/>
</dbReference>
<sequence>MKTISSLSSIQETVIRSFKLTSFTHSIIAVSSKSSSTLSSRISIPCKLDQKILEKLLDACVLNKNLKLGRLIHSKIITNGLEGDSFFATKLISIYSVCRDIQVAESVFRRISNHNIFLFNAMIRGYSNNGLYQEALDLFYKGVKVGFEPDSYTFSCLLKVCASLSDLQQGKIIQKLAIEYGFESDIFVCNSLISLFGKFGDLLDGIQLFDRMPQRDIISWNSIISAYVQNGFYWEAMMKVRELMQSGLRPDAVTIVNTLSVCETDSTVREIHCYVLRNGHESIATICNCIISVYGKCGRTEESSLVFSRMLKPDKVAWNALISSYAQNGCFEESIRLLRDMNLAGFEADVITYSGIISSLSQNGQPNEAMRIFVEMLDVGLKPDVVTIASILPAISDLKHFDYCKEVHGYTYRNQLESDRRVRNALIYVYSKCGFISNAFQVFANIRGKDVISWSSMVGGYVQNGYLSEALDIFREMIGVQAEPNPITITSVLSACAGISGVRQGKEVHLWALKNGFEDQTFVGSALIDMYAKCGRIKDSRRVFDLIKEKNLVTFNTMMGGYAVHGLGQKALEIFQRVEEPDHISFLAVLSACNHGGLVDEGIKIFNSMKDLGIIPTEGHHACMVDILGRSGRLDEALNLIRTLPGEANQDIWGALLGACKIYSNLEIGIYSGSRIIEMGCENPGHYVLLSNILADFKKWEDVETMRKMMKEKGVRKVAACSWIELNKAVHSFVAKGWAHPERENLFKILKSLNEHMKEMN</sequence>
<dbReference type="FunFam" id="1.25.40.10:FF:000090">
    <property type="entry name" value="Pentatricopeptide repeat-containing protein, chloroplastic"/>
    <property type="match status" value="1"/>
</dbReference>
<comment type="caution">
    <text evidence="3">The sequence shown here is derived from an EMBL/GenBank/DDBJ whole genome shotgun (WGS) entry which is preliminary data.</text>
</comment>
<dbReference type="EMBL" id="JAMYWD010000001">
    <property type="protein sequence ID" value="KAJ4980736.1"/>
    <property type="molecule type" value="Genomic_DNA"/>
</dbReference>
<dbReference type="Pfam" id="PF20431">
    <property type="entry name" value="E_motif"/>
    <property type="match status" value="1"/>
</dbReference>
<dbReference type="InterPro" id="IPR046960">
    <property type="entry name" value="PPR_At4g14850-like_plant"/>
</dbReference>
<name>A0A9Q0L2Q8_9MAGN</name>
<reference evidence="3" key="1">
    <citation type="journal article" date="2023" name="Plant J.">
        <title>The genome of the king protea, Protea cynaroides.</title>
        <authorList>
            <person name="Chang J."/>
            <person name="Duong T.A."/>
            <person name="Schoeman C."/>
            <person name="Ma X."/>
            <person name="Roodt D."/>
            <person name="Barker N."/>
            <person name="Li Z."/>
            <person name="Van de Peer Y."/>
            <person name="Mizrachi E."/>
        </authorList>
    </citation>
    <scope>NUCLEOTIDE SEQUENCE</scope>
    <source>
        <tissue evidence="3">Young leaves</tissue>
    </source>
</reference>
<dbReference type="Gene3D" id="1.25.40.10">
    <property type="entry name" value="Tetratricopeptide repeat domain"/>
    <property type="match status" value="5"/>
</dbReference>
<dbReference type="Proteomes" id="UP001141806">
    <property type="component" value="Unassembled WGS sequence"/>
</dbReference>
<organism evidence="3 4">
    <name type="scientific">Protea cynaroides</name>
    <dbReference type="NCBI Taxonomy" id="273540"/>
    <lineage>
        <taxon>Eukaryota</taxon>
        <taxon>Viridiplantae</taxon>
        <taxon>Streptophyta</taxon>
        <taxon>Embryophyta</taxon>
        <taxon>Tracheophyta</taxon>
        <taxon>Spermatophyta</taxon>
        <taxon>Magnoliopsida</taxon>
        <taxon>Proteales</taxon>
        <taxon>Proteaceae</taxon>
        <taxon>Protea</taxon>
    </lineage>
</organism>
<feature type="repeat" description="PPR" evidence="2">
    <location>
        <begin position="216"/>
        <end position="250"/>
    </location>
</feature>
<evidence type="ECO:0000256" key="1">
    <source>
        <dbReference type="ARBA" id="ARBA00022737"/>
    </source>
</evidence>
<dbReference type="PANTHER" id="PTHR47926">
    <property type="entry name" value="PENTATRICOPEPTIDE REPEAT-CONTAINING PROTEIN"/>
    <property type="match status" value="1"/>
</dbReference>
<proteinExistence type="predicted"/>
<dbReference type="GO" id="GO:0003723">
    <property type="term" value="F:RNA binding"/>
    <property type="evidence" value="ECO:0007669"/>
    <property type="project" value="InterPro"/>
</dbReference>
<feature type="repeat" description="PPR" evidence="2">
    <location>
        <begin position="450"/>
        <end position="484"/>
    </location>
</feature>
<feature type="repeat" description="PPR" evidence="2">
    <location>
        <begin position="349"/>
        <end position="383"/>
    </location>
</feature>
<protein>
    <recommendedName>
        <fullName evidence="5">Pentatricopeptide repeat-containing protein</fullName>
    </recommendedName>
</protein>
<accession>A0A9Q0L2Q8</accession>
<evidence type="ECO:0008006" key="5">
    <source>
        <dbReference type="Google" id="ProtNLM"/>
    </source>
</evidence>
<dbReference type="GO" id="GO:0009451">
    <property type="term" value="P:RNA modification"/>
    <property type="evidence" value="ECO:0007669"/>
    <property type="project" value="InterPro"/>
</dbReference>
<feature type="repeat" description="PPR" evidence="2">
    <location>
        <begin position="582"/>
        <end position="616"/>
    </location>
</feature>
<dbReference type="FunFam" id="1.25.40.10:FF:000344">
    <property type="entry name" value="Pentatricopeptide repeat-containing protein"/>
    <property type="match status" value="2"/>
</dbReference>
<dbReference type="OrthoDB" id="185373at2759"/>
<keyword evidence="4" id="KW-1185">Reference proteome</keyword>
<dbReference type="InterPro" id="IPR002885">
    <property type="entry name" value="PPR_rpt"/>
</dbReference>
<dbReference type="NCBIfam" id="TIGR00756">
    <property type="entry name" value="PPR"/>
    <property type="match status" value="9"/>
</dbReference>
<feature type="repeat" description="PPR" evidence="2">
    <location>
        <begin position="115"/>
        <end position="149"/>
    </location>
</feature>
<dbReference type="Pfam" id="PF01535">
    <property type="entry name" value="PPR"/>
    <property type="match status" value="6"/>
</dbReference>
<dbReference type="AlphaFoldDB" id="A0A9Q0L2Q8"/>